<accession>A0ABX8DI61</accession>
<protein>
    <submittedName>
        <fullName evidence="3">DUF2892 domain-containing protein</fullName>
    </submittedName>
</protein>
<dbReference type="Pfam" id="PF11127">
    <property type="entry name" value="YgaP-like_TM"/>
    <property type="match status" value="1"/>
</dbReference>
<keyword evidence="1" id="KW-0812">Transmembrane</keyword>
<feature type="transmembrane region" description="Helical" evidence="1">
    <location>
        <begin position="12"/>
        <end position="27"/>
    </location>
</feature>
<keyword evidence="4" id="KW-1185">Reference proteome</keyword>
<keyword evidence="1" id="KW-0472">Membrane</keyword>
<feature type="domain" description="Inner membrane protein YgaP-like transmembrane" evidence="2">
    <location>
        <begin position="1"/>
        <end position="60"/>
    </location>
</feature>
<evidence type="ECO:0000256" key="1">
    <source>
        <dbReference type="SAM" id="Phobius"/>
    </source>
</evidence>
<evidence type="ECO:0000313" key="4">
    <source>
        <dbReference type="Proteomes" id="UP000676428"/>
    </source>
</evidence>
<sequence>MQCNVGTTDKVIRVIIGLAIMAAGYYYQSWWGIIGVIPLLTAAIGWCPLYVPFGISSCKK</sequence>
<proteinExistence type="predicted"/>
<evidence type="ECO:0000313" key="3">
    <source>
        <dbReference type="EMBL" id="QVK23497.1"/>
    </source>
</evidence>
<evidence type="ECO:0000259" key="2">
    <source>
        <dbReference type="Pfam" id="PF11127"/>
    </source>
</evidence>
<keyword evidence="1" id="KW-1133">Transmembrane helix</keyword>
<dbReference type="EMBL" id="CP074572">
    <property type="protein sequence ID" value="QVK23497.1"/>
    <property type="molecule type" value="Genomic_DNA"/>
</dbReference>
<name>A0ABX8DI61_9GAMM</name>
<gene>
    <name evidence="3" type="ORF">KHX94_01580</name>
</gene>
<dbReference type="RefSeq" id="WP_213682122.1">
    <property type="nucleotide sequence ID" value="NZ_CP074572.1"/>
</dbReference>
<dbReference type="InterPro" id="IPR021309">
    <property type="entry name" value="YgaP-like_TM"/>
</dbReference>
<reference evidence="3 4" key="1">
    <citation type="journal article" date="2012" name="Int. J. Syst. Evol. Microbiol.">
        <title>Shewanella dokdonensis sp. nov., isolated from seawater.</title>
        <authorList>
            <person name="Sung H.R."/>
            <person name="Yoon J.H."/>
            <person name="Ghim S.Y."/>
        </authorList>
    </citation>
    <scope>NUCLEOTIDE SEQUENCE [LARGE SCALE GENOMIC DNA]</scope>
    <source>
        <strain evidence="3 4">DSM 23626</strain>
    </source>
</reference>
<organism evidence="3 4">
    <name type="scientific">Shewanella dokdonensis</name>
    <dbReference type="NCBI Taxonomy" id="712036"/>
    <lineage>
        <taxon>Bacteria</taxon>
        <taxon>Pseudomonadati</taxon>
        <taxon>Pseudomonadota</taxon>
        <taxon>Gammaproteobacteria</taxon>
        <taxon>Alteromonadales</taxon>
        <taxon>Shewanellaceae</taxon>
        <taxon>Shewanella</taxon>
    </lineage>
</organism>
<dbReference type="Proteomes" id="UP000676428">
    <property type="component" value="Chromosome"/>
</dbReference>
<feature type="transmembrane region" description="Helical" evidence="1">
    <location>
        <begin position="33"/>
        <end position="55"/>
    </location>
</feature>